<dbReference type="Pfam" id="PF20349">
    <property type="entry name" value="DUF6644"/>
    <property type="match status" value="1"/>
</dbReference>
<accession>A0A2A4MLU3</accession>
<keyword evidence="1" id="KW-1133">Transmembrane helix</keyword>
<comment type="caution">
    <text evidence="3">The sequence shown here is derived from an EMBL/GenBank/DDBJ whole genome shotgun (WGS) entry which is preliminary data.</text>
</comment>
<name>A0A2A4MLU3_9GAMM</name>
<sequence>MNITLLRLYPKTLILIFILMLAIAVEQTSLRDSVYYQLYDVFQWLKHSSWIGMLGTTFGSIYATVEAVHLLSMALLGGTVLVTDLRLLGILLKNTPSELICIETYPYFKVSLLLAIITGIFCAAGVADKLYDMRVFWMKMLSLILASCFAFFIKQPLLTSQPHTQISPWLLKLLALSSLTIWFTVAAAGRWIGFS</sequence>
<reference evidence="4" key="1">
    <citation type="submission" date="2017-08" db="EMBL/GenBank/DDBJ databases">
        <title>A dynamic microbial community with high functional redundancy inhabits the cold, oxic subseafloor aquifer.</title>
        <authorList>
            <person name="Tully B.J."/>
            <person name="Wheat C.G."/>
            <person name="Glazer B.T."/>
            <person name="Huber J.A."/>
        </authorList>
    </citation>
    <scope>NUCLEOTIDE SEQUENCE [LARGE SCALE GENOMIC DNA]</scope>
</reference>
<evidence type="ECO:0000313" key="4">
    <source>
        <dbReference type="Proteomes" id="UP000218172"/>
    </source>
</evidence>
<feature type="transmembrane region" description="Helical" evidence="1">
    <location>
        <begin position="70"/>
        <end position="92"/>
    </location>
</feature>
<dbReference type="InterPro" id="IPR046586">
    <property type="entry name" value="DUF6644"/>
</dbReference>
<feature type="domain" description="DUF6644" evidence="2">
    <location>
        <begin position="42"/>
        <end position="195"/>
    </location>
</feature>
<proteinExistence type="predicted"/>
<dbReference type="EMBL" id="NVQR01000083">
    <property type="protein sequence ID" value="PCH60727.1"/>
    <property type="molecule type" value="Genomic_DNA"/>
</dbReference>
<evidence type="ECO:0000256" key="1">
    <source>
        <dbReference type="SAM" id="Phobius"/>
    </source>
</evidence>
<protein>
    <recommendedName>
        <fullName evidence="2">DUF6644 domain-containing protein</fullName>
    </recommendedName>
</protein>
<evidence type="ECO:0000259" key="2">
    <source>
        <dbReference type="Pfam" id="PF20349"/>
    </source>
</evidence>
<feature type="transmembrane region" description="Helical" evidence="1">
    <location>
        <begin position="173"/>
        <end position="193"/>
    </location>
</feature>
<feature type="transmembrane region" description="Helical" evidence="1">
    <location>
        <begin position="104"/>
        <end position="124"/>
    </location>
</feature>
<keyword evidence="1" id="KW-0812">Transmembrane</keyword>
<keyword evidence="1" id="KW-0472">Membrane</keyword>
<evidence type="ECO:0000313" key="3">
    <source>
        <dbReference type="EMBL" id="PCH60727.1"/>
    </source>
</evidence>
<feature type="transmembrane region" description="Helical" evidence="1">
    <location>
        <begin position="136"/>
        <end position="153"/>
    </location>
</feature>
<gene>
    <name evidence="3" type="ORF">COC19_05535</name>
</gene>
<dbReference type="Proteomes" id="UP000218172">
    <property type="component" value="Unassembled WGS sequence"/>
</dbReference>
<organism evidence="3 4">
    <name type="scientific">SAR86 cluster bacterium</name>
    <dbReference type="NCBI Taxonomy" id="2030880"/>
    <lineage>
        <taxon>Bacteria</taxon>
        <taxon>Pseudomonadati</taxon>
        <taxon>Pseudomonadota</taxon>
        <taxon>Gammaproteobacteria</taxon>
        <taxon>SAR86 cluster</taxon>
    </lineage>
</organism>
<dbReference type="AlphaFoldDB" id="A0A2A4MLU3"/>